<evidence type="ECO:0000313" key="2">
    <source>
        <dbReference type="EMBL" id="MFD1645673.1"/>
    </source>
</evidence>
<accession>A0ABD6DHS9</accession>
<name>A0ABD6DHS9_9EURY</name>
<dbReference type="EMBL" id="JBHUDO010000002">
    <property type="protein sequence ID" value="MFD1645673.1"/>
    <property type="molecule type" value="Genomic_DNA"/>
</dbReference>
<dbReference type="Pfam" id="PF01593">
    <property type="entry name" value="Amino_oxidase"/>
    <property type="match status" value="1"/>
</dbReference>
<evidence type="ECO:0000259" key="1">
    <source>
        <dbReference type="Pfam" id="PF01593"/>
    </source>
</evidence>
<sequence length="554" mass="61899">MTRTVAILGGGIGGLSAAHELAERGFDVTVYERNERFGGKARSFPGPTDGAAHLPAEHGFRFFPGFYRHVTDTMSRIPVDGGTVADRLTTTDELLQAVTDGDHRLMRVGAPRSVREWRERMQNVFGSDVPRDEAAFFANRLLTLLSSSERRWREEYEQRSWWEFIRAEEMSHAYQTYLGYGITQSLVAMRPQVSSTRTIGRIYLQMLRGLFDPELPADRLLDGPTNEAWIDPWVDHLRRRGVEFVPNATVTAVEADGERVIGARVRHDGSDVGEPEGGTEEHVQADHYVLAVPAPAVAALLTPELERAAPSLSGVRNLDHGWMNGVQFYLREDLAPVRGHGVFYDSPWALTAVSQRQFWERYDFDAFDETEGVLSVIISEWDEPGIVYGKPARECTREEIVDETWAQLRAHLGTDLLNEGTLVASQLDPAVGFDEETGTATNDAELLINTVGSLQHRPDAATECPNLYLAADYVRTETDLASMECANEAARRAVNALLDDVGHPAKRCEIWPFEWPAVFEPLRRQDDIGQRLGLTHPGEGASSLWSAYRDVVRP</sequence>
<reference evidence="2 3" key="1">
    <citation type="journal article" date="2019" name="Int. J. Syst. Evol. Microbiol.">
        <title>The Global Catalogue of Microorganisms (GCM) 10K type strain sequencing project: providing services to taxonomists for standard genome sequencing and annotation.</title>
        <authorList>
            <consortium name="The Broad Institute Genomics Platform"/>
            <consortium name="The Broad Institute Genome Sequencing Center for Infectious Disease"/>
            <person name="Wu L."/>
            <person name="Ma J."/>
        </authorList>
    </citation>
    <scope>NUCLEOTIDE SEQUENCE [LARGE SCALE GENOMIC DNA]</scope>
    <source>
        <strain evidence="2 3">CGMCC 1.10390</strain>
    </source>
</reference>
<gene>
    <name evidence="2" type="ORF">ACFSBL_08265</name>
</gene>
<dbReference type="SUPFAM" id="SSF51905">
    <property type="entry name" value="FAD/NAD(P)-binding domain"/>
    <property type="match status" value="1"/>
</dbReference>
<comment type="caution">
    <text evidence="2">The sequence shown here is derived from an EMBL/GenBank/DDBJ whole genome shotgun (WGS) entry which is preliminary data.</text>
</comment>
<feature type="domain" description="Amine oxidase" evidence="1">
    <location>
        <begin position="12"/>
        <end position="498"/>
    </location>
</feature>
<dbReference type="Proteomes" id="UP001597034">
    <property type="component" value="Unassembled WGS sequence"/>
</dbReference>
<dbReference type="InterPro" id="IPR002937">
    <property type="entry name" value="Amino_oxidase"/>
</dbReference>
<protein>
    <submittedName>
        <fullName evidence="2">FAD-dependent oxidoreductase</fullName>
    </submittedName>
</protein>
<organism evidence="2 3">
    <name type="scientific">Haloarchaeobius litoreus</name>
    <dbReference type="NCBI Taxonomy" id="755306"/>
    <lineage>
        <taxon>Archaea</taxon>
        <taxon>Methanobacteriati</taxon>
        <taxon>Methanobacteriota</taxon>
        <taxon>Stenosarchaea group</taxon>
        <taxon>Halobacteria</taxon>
        <taxon>Halobacteriales</taxon>
        <taxon>Halorubellaceae</taxon>
        <taxon>Haloarchaeobius</taxon>
    </lineage>
</organism>
<proteinExistence type="predicted"/>
<dbReference type="Gene3D" id="3.50.50.60">
    <property type="entry name" value="FAD/NAD(P)-binding domain"/>
    <property type="match status" value="2"/>
</dbReference>
<dbReference type="PANTHER" id="PTHR42923">
    <property type="entry name" value="PROTOPORPHYRINOGEN OXIDASE"/>
    <property type="match status" value="1"/>
</dbReference>
<dbReference type="InterPro" id="IPR036188">
    <property type="entry name" value="FAD/NAD-bd_sf"/>
</dbReference>
<dbReference type="RefSeq" id="WP_256398812.1">
    <property type="nucleotide sequence ID" value="NZ_JANHJR010000001.1"/>
</dbReference>
<dbReference type="PANTHER" id="PTHR42923:SF46">
    <property type="entry name" value="AMINE OXIDASE"/>
    <property type="match status" value="1"/>
</dbReference>
<dbReference type="AlphaFoldDB" id="A0ABD6DHS9"/>
<keyword evidence="3" id="KW-1185">Reference proteome</keyword>
<dbReference type="InterPro" id="IPR050464">
    <property type="entry name" value="Zeta_carotene_desat/Oxidored"/>
</dbReference>
<dbReference type="PRINTS" id="PR00419">
    <property type="entry name" value="ADXRDTASE"/>
</dbReference>
<evidence type="ECO:0000313" key="3">
    <source>
        <dbReference type="Proteomes" id="UP001597034"/>
    </source>
</evidence>